<evidence type="ECO:0000256" key="1">
    <source>
        <dbReference type="ARBA" id="ARBA00001974"/>
    </source>
</evidence>
<protein>
    <submittedName>
        <fullName evidence="7">NAD(P)/FAD-dependent oxidoreductase</fullName>
    </submittedName>
</protein>
<accession>A0ABW9DRW4</accession>
<dbReference type="PRINTS" id="PR00411">
    <property type="entry name" value="PNDRDTASEI"/>
</dbReference>
<feature type="domain" description="FAD/NAD(P)-binding" evidence="6">
    <location>
        <begin position="6"/>
        <end position="334"/>
    </location>
</feature>
<name>A0ABW9DRW4_9BURK</name>
<comment type="caution">
    <text evidence="7">The sequence shown here is derived from an EMBL/GenBank/DDBJ whole genome shotgun (WGS) entry which is preliminary data.</text>
</comment>
<evidence type="ECO:0000256" key="5">
    <source>
        <dbReference type="ARBA" id="ARBA00023002"/>
    </source>
</evidence>
<evidence type="ECO:0000313" key="7">
    <source>
        <dbReference type="EMBL" id="MFM0638098.1"/>
    </source>
</evidence>
<dbReference type="SUPFAM" id="SSF51905">
    <property type="entry name" value="FAD/NAD(P)-binding domain"/>
    <property type="match status" value="1"/>
</dbReference>
<dbReference type="InterPro" id="IPR051169">
    <property type="entry name" value="NADH-Q_oxidoreductase"/>
</dbReference>
<reference evidence="7 8" key="1">
    <citation type="journal article" date="2024" name="Chem. Sci.">
        <title>Discovery of megapolipeptins by genome mining of a Burkholderiales bacteria collection.</title>
        <authorList>
            <person name="Paulo B.S."/>
            <person name="Recchia M.J.J."/>
            <person name="Lee S."/>
            <person name="Fergusson C.H."/>
            <person name="Romanowski S.B."/>
            <person name="Hernandez A."/>
            <person name="Krull N."/>
            <person name="Liu D.Y."/>
            <person name="Cavanagh H."/>
            <person name="Bos A."/>
            <person name="Gray C.A."/>
            <person name="Murphy B.T."/>
            <person name="Linington R.G."/>
            <person name="Eustaquio A.S."/>
        </authorList>
    </citation>
    <scope>NUCLEOTIDE SEQUENCE [LARGE SCALE GENOMIC DNA]</scope>
    <source>
        <strain evidence="7 8">RL17-338-BIC-A</strain>
    </source>
</reference>
<proteinExistence type="inferred from homology"/>
<dbReference type="PRINTS" id="PR00368">
    <property type="entry name" value="FADPNR"/>
</dbReference>
<evidence type="ECO:0000256" key="4">
    <source>
        <dbReference type="ARBA" id="ARBA00022827"/>
    </source>
</evidence>
<keyword evidence="4" id="KW-0274">FAD</keyword>
<dbReference type="EMBL" id="JAQQCF010000012">
    <property type="protein sequence ID" value="MFM0638098.1"/>
    <property type="molecule type" value="Genomic_DNA"/>
</dbReference>
<dbReference type="InterPro" id="IPR036188">
    <property type="entry name" value="FAD/NAD-bd_sf"/>
</dbReference>
<dbReference type="PANTHER" id="PTHR42913:SF3">
    <property type="entry name" value="64 KDA MITOCHONDRIAL NADH DEHYDROGENASE (EUROFUNG)"/>
    <property type="match status" value="1"/>
</dbReference>
<evidence type="ECO:0000256" key="2">
    <source>
        <dbReference type="ARBA" id="ARBA00005272"/>
    </source>
</evidence>
<keyword evidence="5" id="KW-0560">Oxidoreductase</keyword>
<keyword evidence="8" id="KW-1185">Reference proteome</keyword>
<comment type="cofactor">
    <cofactor evidence="1">
        <name>FAD</name>
        <dbReference type="ChEBI" id="CHEBI:57692"/>
    </cofactor>
</comment>
<dbReference type="RefSeq" id="WP_408234375.1">
    <property type="nucleotide sequence ID" value="NZ_JAQQCF010000012.1"/>
</dbReference>
<dbReference type="Gene3D" id="3.50.50.100">
    <property type="match status" value="1"/>
</dbReference>
<sequence>MTQPVRIVIVGGGIAGILLATKLGNQLGRSGQADVTLIDSSPTHIWKPMLHTIAAGTRDVQQQQVIYLAHAREHGFTYQPGEMFGLDRRLRQVQLNEIRTPEGELILEPRTVTYDVLVLALGSHANDFGVPGVKDHCHFIDSQKQAEAFNSALRARVFRSVAKDEPFRVAIVGAGATGVELSAELSRVLEVASSYGDPTVRDRLSLTLLESGPRVLASFPPEISKSSQQQLERIGFRVLTSTRVTSAETGGFYHDGGTFTEADLMVWAAGVKAPDFMSDLGGLETNRSNQIVVSARLQSTRDDHVFAVGDCASLTAAGHDRPLAPTAQVAAQQAEHLAHYLPGWLTGKPLPDFVFRDFGSLVSLSDYDAFGTLGRFGFFRGGFIRGRLAQLSHAVLYRRHQKALHGFRKATLLWTAERINGLVQPKIRLT</sequence>
<evidence type="ECO:0000313" key="8">
    <source>
        <dbReference type="Proteomes" id="UP001629432"/>
    </source>
</evidence>
<gene>
    <name evidence="7" type="ORF">PQQ63_15460</name>
</gene>
<dbReference type="InterPro" id="IPR023753">
    <property type="entry name" value="FAD/NAD-binding_dom"/>
</dbReference>
<keyword evidence="3" id="KW-0285">Flavoprotein</keyword>
<evidence type="ECO:0000259" key="6">
    <source>
        <dbReference type="Pfam" id="PF07992"/>
    </source>
</evidence>
<dbReference type="PANTHER" id="PTHR42913">
    <property type="entry name" value="APOPTOSIS-INDUCING FACTOR 1"/>
    <property type="match status" value="1"/>
</dbReference>
<evidence type="ECO:0000256" key="3">
    <source>
        <dbReference type="ARBA" id="ARBA00022630"/>
    </source>
</evidence>
<comment type="similarity">
    <text evidence="2">Belongs to the NADH dehydrogenase family.</text>
</comment>
<dbReference type="Pfam" id="PF07992">
    <property type="entry name" value="Pyr_redox_2"/>
    <property type="match status" value="1"/>
</dbReference>
<organism evidence="7 8">
    <name type="scientific">Paraburkholderia metrosideri</name>
    <dbReference type="NCBI Taxonomy" id="580937"/>
    <lineage>
        <taxon>Bacteria</taxon>
        <taxon>Pseudomonadati</taxon>
        <taxon>Pseudomonadota</taxon>
        <taxon>Betaproteobacteria</taxon>
        <taxon>Burkholderiales</taxon>
        <taxon>Burkholderiaceae</taxon>
        <taxon>Paraburkholderia</taxon>
    </lineage>
</organism>
<dbReference type="Proteomes" id="UP001629432">
    <property type="component" value="Unassembled WGS sequence"/>
</dbReference>